<proteinExistence type="predicted"/>
<protein>
    <submittedName>
        <fullName evidence="2">Uncharacterized protein</fullName>
    </submittedName>
</protein>
<keyword evidence="3" id="KW-1185">Reference proteome</keyword>
<evidence type="ECO:0000256" key="1">
    <source>
        <dbReference type="SAM" id="MobiDB-lite"/>
    </source>
</evidence>
<feature type="compositionally biased region" description="Basic and acidic residues" evidence="1">
    <location>
        <begin position="30"/>
        <end position="57"/>
    </location>
</feature>
<organism evidence="2 3">
    <name type="scientific">Nocardia colli</name>
    <dbReference type="NCBI Taxonomy" id="2545717"/>
    <lineage>
        <taxon>Bacteria</taxon>
        <taxon>Bacillati</taxon>
        <taxon>Actinomycetota</taxon>
        <taxon>Actinomycetes</taxon>
        <taxon>Mycobacteriales</taxon>
        <taxon>Nocardiaceae</taxon>
        <taxon>Nocardia</taxon>
    </lineage>
</organism>
<name>A0A5N0EFL1_9NOCA</name>
<sequence>MTAALARGDIADRNAGGRRPNGYRSNTWVGHRDTELPGHECSSELGDDEYRSPVGEHSDTCAANAFVNVNGGTAQNPIAVRATFEGLLRRSSIFDAINLESR</sequence>
<evidence type="ECO:0000313" key="2">
    <source>
        <dbReference type="EMBL" id="KAA8886885.1"/>
    </source>
</evidence>
<dbReference type="AlphaFoldDB" id="A0A5N0EFL1"/>
<accession>A0A5N0EFL1</accession>
<reference evidence="2 3" key="1">
    <citation type="submission" date="2019-09" db="EMBL/GenBank/DDBJ databases">
        <authorList>
            <person name="Wang X."/>
        </authorList>
    </citation>
    <scope>NUCLEOTIDE SEQUENCE [LARGE SCALE GENOMIC DNA]</scope>
    <source>
        <strain evidence="2 3">CICC 11023</strain>
    </source>
</reference>
<dbReference type="RefSeq" id="WP_150403900.1">
    <property type="nucleotide sequence ID" value="NZ_VXLC01000010.1"/>
</dbReference>
<feature type="region of interest" description="Disordered" evidence="1">
    <location>
        <begin position="1"/>
        <end position="57"/>
    </location>
</feature>
<dbReference type="EMBL" id="VXLC01000010">
    <property type="protein sequence ID" value="KAA8886885.1"/>
    <property type="molecule type" value="Genomic_DNA"/>
</dbReference>
<evidence type="ECO:0000313" key="3">
    <source>
        <dbReference type="Proteomes" id="UP000323876"/>
    </source>
</evidence>
<comment type="caution">
    <text evidence="2">The sequence shown here is derived from an EMBL/GenBank/DDBJ whole genome shotgun (WGS) entry which is preliminary data.</text>
</comment>
<dbReference type="Proteomes" id="UP000323876">
    <property type="component" value="Unassembled WGS sequence"/>
</dbReference>
<gene>
    <name evidence="2" type="ORF">F3087_21970</name>
</gene>